<gene>
    <name evidence="2" type="ORF">B723_16815</name>
</gene>
<dbReference type="AlphaFoldDB" id="A0A0K1QQD9"/>
<evidence type="ECO:0000313" key="2">
    <source>
        <dbReference type="EMBL" id="AKV07979.1"/>
    </source>
</evidence>
<organism evidence="2 3">
    <name type="scientific">Pseudomonas fluorescens NCIMB 11764</name>
    <dbReference type="NCBI Taxonomy" id="1221522"/>
    <lineage>
        <taxon>Bacteria</taxon>
        <taxon>Pseudomonadati</taxon>
        <taxon>Pseudomonadota</taxon>
        <taxon>Gammaproteobacteria</taxon>
        <taxon>Pseudomonadales</taxon>
        <taxon>Pseudomonadaceae</taxon>
        <taxon>Pseudomonas</taxon>
    </lineage>
</organism>
<proteinExistence type="predicted"/>
<name>A0A0K1QQD9_PSEFL</name>
<dbReference type="eggNOG" id="ENOG5031UI1">
    <property type="taxonomic scope" value="Bacteria"/>
</dbReference>
<reference evidence="2 3" key="1">
    <citation type="journal article" date="2012" name="J. Bacteriol.">
        <title>Draft genome sequence of the cyanide-utilizing bacterium Pseudomonas fluorescens strain NCIMB 11764.</title>
        <authorList>
            <person name="Vilo C.A."/>
            <person name="Benedik M.J."/>
            <person name="Kunz D.A."/>
            <person name="Dong Q."/>
        </authorList>
    </citation>
    <scope>NUCLEOTIDE SEQUENCE [LARGE SCALE GENOMIC DNA]</scope>
    <source>
        <strain evidence="2 3">NCIMB 11764</strain>
    </source>
</reference>
<dbReference type="Proteomes" id="UP000017175">
    <property type="component" value="Chromosome"/>
</dbReference>
<feature type="region of interest" description="Disordered" evidence="1">
    <location>
        <begin position="172"/>
        <end position="200"/>
    </location>
</feature>
<dbReference type="RefSeq" id="WP_017337791.1">
    <property type="nucleotide sequence ID" value="NZ_CP010945.1"/>
</dbReference>
<dbReference type="EMBL" id="CP010945">
    <property type="protein sequence ID" value="AKV07979.1"/>
    <property type="molecule type" value="Genomic_DNA"/>
</dbReference>
<protein>
    <submittedName>
        <fullName evidence="2">Uncharacterized protein</fullName>
    </submittedName>
</protein>
<dbReference type="OrthoDB" id="6903081at2"/>
<evidence type="ECO:0000313" key="3">
    <source>
        <dbReference type="Proteomes" id="UP000017175"/>
    </source>
</evidence>
<sequence>MSDKNTTFITAVDLSDPSTINLSDLSDLSTIAPSDLPIVDLSEPEVTKLEAMVLKWLNPRNRTQHLWAIDYLTTKGEILSRGLLSSPEDSLTEWSQCLRDTPANELLIRNMSAAWRQKRYRDRQVDKKSYSFTLDTAVKVQLDRLAGRQKKTISGMLEDLITQAVLKAEKAETKRKLARSRESEPRATLRHRLSTAENPK</sequence>
<accession>A0A0K1QQD9</accession>
<feature type="compositionally biased region" description="Basic and acidic residues" evidence="1">
    <location>
        <begin position="172"/>
        <end position="187"/>
    </location>
</feature>
<evidence type="ECO:0000256" key="1">
    <source>
        <dbReference type="SAM" id="MobiDB-lite"/>
    </source>
</evidence>